<evidence type="ECO:0000256" key="2">
    <source>
        <dbReference type="ARBA" id="ARBA00004202"/>
    </source>
</evidence>
<comment type="caution">
    <text evidence="14">The sequence shown here is derived from an EMBL/GenBank/DDBJ whole genome shotgun (WGS) entry which is preliminary data.</text>
</comment>
<evidence type="ECO:0000256" key="12">
    <source>
        <dbReference type="SAM" id="MobiDB-lite"/>
    </source>
</evidence>
<dbReference type="EMBL" id="QFQP01000028">
    <property type="protein sequence ID" value="PZR07871.1"/>
    <property type="molecule type" value="Genomic_DNA"/>
</dbReference>
<feature type="region of interest" description="Disordered" evidence="12">
    <location>
        <begin position="335"/>
        <end position="387"/>
    </location>
</feature>
<evidence type="ECO:0000256" key="8">
    <source>
        <dbReference type="ARBA" id="ARBA00022779"/>
    </source>
</evidence>
<dbReference type="PANTHER" id="PTHR30034">
    <property type="entry name" value="FLAGELLAR MOTOR SWITCH PROTEIN FLIM"/>
    <property type="match status" value="1"/>
</dbReference>
<keyword evidence="10" id="KW-0975">Bacterial flagellum</keyword>
<evidence type="ECO:0000313" key="14">
    <source>
        <dbReference type="EMBL" id="PZR07871.1"/>
    </source>
</evidence>
<proteinExistence type="inferred from homology"/>
<dbReference type="GO" id="GO:0050918">
    <property type="term" value="P:positive chemotaxis"/>
    <property type="evidence" value="ECO:0007669"/>
    <property type="project" value="TreeGrafter"/>
</dbReference>
<evidence type="ECO:0000256" key="7">
    <source>
        <dbReference type="ARBA" id="ARBA00022500"/>
    </source>
</evidence>
<evidence type="ECO:0000256" key="5">
    <source>
        <dbReference type="ARBA" id="ARBA00021898"/>
    </source>
</evidence>
<dbReference type="GO" id="GO:0003774">
    <property type="term" value="F:cytoskeletal motor activity"/>
    <property type="evidence" value="ECO:0007669"/>
    <property type="project" value="InterPro"/>
</dbReference>
<keyword evidence="7" id="KW-0145">Chemotaxis</keyword>
<evidence type="ECO:0000256" key="6">
    <source>
        <dbReference type="ARBA" id="ARBA00022475"/>
    </source>
</evidence>
<keyword evidence="9" id="KW-0472">Membrane</keyword>
<gene>
    <name evidence="14" type="ORF">DI536_26265</name>
</gene>
<sequence>MLIKVPIARPGTRQAPAHSPTPSMGSGGGGGAPPPRTWKKFVFSNLEHVSKRHVQLVKNLEWLLPGVRATGEVSATVSKRLGEMLEEQVSLQAEYVHVVPMSQLQHYVGETTFLAVLAPQPNKTRGLLEVELGLAHHAIDLLLGGAGDTVALRPLTDIEEGVMTYVIIETLKALSPTLDPSLPRLRIEGVVSGFDAIRGLIPEHEHLTVVQLKAVFGSSSGYVRLVIPEDVLSTANPPTDANVRRARRSADADEHLSRLRNVKTTVRAEIGRVEIGSADLAQLRERDVVLVDALSCRPDQGEGGTAKLRVGLGRTGHLDADIVLEDGRYQAKVTGVTIGAPPPPGEGDEAVPTEAAPAAGSDDDDESTTPGSIRGRDDLDDAQGAGGADLMNDIPLQIAVELGRVSTTAEEVVALKVGHVFDLNRVAGEPLDLSVNGKIVARGELVEIDGNLGVRILSLAG</sequence>
<evidence type="ECO:0000259" key="13">
    <source>
        <dbReference type="Pfam" id="PF01052"/>
    </source>
</evidence>
<comment type="similarity">
    <text evidence="4">Belongs to the FliM family.</text>
</comment>
<dbReference type="GO" id="GO:0030254">
    <property type="term" value="P:protein secretion by the type III secretion system"/>
    <property type="evidence" value="ECO:0007669"/>
    <property type="project" value="InterPro"/>
</dbReference>
<protein>
    <recommendedName>
        <fullName evidence="5">Flagellar motor switch protein FliM</fullName>
    </recommendedName>
</protein>
<dbReference type="GO" id="GO:0009425">
    <property type="term" value="C:bacterial-type flagellum basal body"/>
    <property type="evidence" value="ECO:0007669"/>
    <property type="project" value="UniProtKB-SubCell"/>
</dbReference>
<evidence type="ECO:0000313" key="15">
    <source>
        <dbReference type="Proteomes" id="UP000249061"/>
    </source>
</evidence>
<feature type="domain" description="Flagellar motor switch protein FliN-like C-terminal" evidence="13">
    <location>
        <begin position="391"/>
        <end position="458"/>
    </location>
</feature>
<comment type="subcellular location">
    <subcellularLocation>
        <location evidence="1">Bacterial flagellum basal body</location>
    </subcellularLocation>
    <subcellularLocation>
        <location evidence="2">Cell membrane</location>
        <topology evidence="2">Peripheral membrane protein</topology>
    </subcellularLocation>
</comment>
<dbReference type="Gene3D" id="3.40.1550.10">
    <property type="entry name" value="CheC-like"/>
    <property type="match status" value="1"/>
</dbReference>
<dbReference type="Gene3D" id="2.30.330.10">
    <property type="entry name" value="SpoA-like"/>
    <property type="match status" value="1"/>
</dbReference>
<evidence type="ECO:0000256" key="1">
    <source>
        <dbReference type="ARBA" id="ARBA00004117"/>
    </source>
</evidence>
<dbReference type="GO" id="GO:0071978">
    <property type="term" value="P:bacterial-type flagellum-dependent swarming motility"/>
    <property type="evidence" value="ECO:0007669"/>
    <property type="project" value="TreeGrafter"/>
</dbReference>
<dbReference type="Pfam" id="PF01052">
    <property type="entry name" value="FliMN_C"/>
    <property type="match status" value="1"/>
</dbReference>
<dbReference type="InterPro" id="IPR001543">
    <property type="entry name" value="FliN-like_C"/>
</dbReference>
<keyword evidence="8" id="KW-0283">Flagellar rotation</keyword>
<dbReference type="PANTHER" id="PTHR30034:SF6">
    <property type="entry name" value="YOP PROTEINS TRANSLOCATION PROTEIN Q"/>
    <property type="match status" value="1"/>
</dbReference>
<dbReference type="AlphaFoldDB" id="A0A2W5VCR4"/>
<evidence type="ECO:0000256" key="11">
    <source>
        <dbReference type="ARBA" id="ARBA00025044"/>
    </source>
</evidence>
<comment type="function">
    <text evidence="11">FliM is one of three proteins (FliG, FliN, FliM) that forms the rotor-mounted switch complex (C ring), located at the base of the basal body. This complex interacts with the CheY and CheZ chemotaxis proteins, in addition to contacting components of the motor that determine the direction of flagellar rotation.</text>
</comment>
<dbReference type="InterPro" id="IPR001689">
    <property type="entry name" value="Flag_FliM"/>
</dbReference>
<keyword evidence="6" id="KW-1003">Cell membrane</keyword>
<comment type="similarity">
    <text evidence="3">Belongs to the FliN/MopA/SpaO family.</text>
</comment>
<feature type="region of interest" description="Disordered" evidence="12">
    <location>
        <begin position="8"/>
        <end position="34"/>
    </location>
</feature>
<dbReference type="SUPFAM" id="SSF101801">
    <property type="entry name" value="Surface presentation of antigens (SPOA)"/>
    <property type="match status" value="1"/>
</dbReference>
<evidence type="ECO:0000256" key="3">
    <source>
        <dbReference type="ARBA" id="ARBA00009226"/>
    </source>
</evidence>
<evidence type="ECO:0000256" key="4">
    <source>
        <dbReference type="ARBA" id="ARBA00011049"/>
    </source>
</evidence>
<dbReference type="PRINTS" id="PR00956">
    <property type="entry name" value="FLGMOTORFLIN"/>
</dbReference>
<dbReference type="InterPro" id="IPR001172">
    <property type="entry name" value="FliN_T3SS_HrcQb"/>
</dbReference>
<dbReference type="NCBIfam" id="TIGR02551">
    <property type="entry name" value="SpaO_YscQ"/>
    <property type="match status" value="1"/>
</dbReference>
<dbReference type="InterPro" id="IPR028976">
    <property type="entry name" value="CheC-like_sf"/>
</dbReference>
<evidence type="ECO:0000256" key="10">
    <source>
        <dbReference type="ARBA" id="ARBA00023143"/>
    </source>
</evidence>
<dbReference type="InterPro" id="IPR013385">
    <property type="entry name" value="T3SS_SpaO/YscQ/SpaO"/>
</dbReference>
<accession>A0A2W5VCR4</accession>
<dbReference type="InterPro" id="IPR036429">
    <property type="entry name" value="SpoA-like_sf"/>
</dbReference>
<dbReference type="GO" id="GO:0005886">
    <property type="term" value="C:plasma membrane"/>
    <property type="evidence" value="ECO:0007669"/>
    <property type="project" value="UniProtKB-SubCell"/>
</dbReference>
<name>A0A2W5VCR4_9BACT</name>
<evidence type="ECO:0000256" key="9">
    <source>
        <dbReference type="ARBA" id="ARBA00023136"/>
    </source>
</evidence>
<reference evidence="14 15" key="1">
    <citation type="submission" date="2017-08" db="EMBL/GenBank/DDBJ databases">
        <title>Infants hospitalized years apart are colonized by the same room-sourced microbial strains.</title>
        <authorList>
            <person name="Brooks B."/>
            <person name="Olm M.R."/>
            <person name="Firek B.A."/>
            <person name="Baker R."/>
            <person name="Thomas B.C."/>
            <person name="Morowitz M.J."/>
            <person name="Banfield J.F."/>
        </authorList>
    </citation>
    <scope>NUCLEOTIDE SEQUENCE [LARGE SCALE GENOMIC DNA]</scope>
    <source>
        <strain evidence="14">S2_003_000_R2_14</strain>
    </source>
</reference>
<dbReference type="Pfam" id="PF02154">
    <property type="entry name" value="FliM"/>
    <property type="match status" value="1"/>
</dbReference>
<organism evidence="14 15">
    <name type="scientific">Archangium gephyra</name>
    <dbReference type="NCBI Taxonomy" id="48"/>
    <lineage>
        <taxon>Bacteria</taxon>
        <taxon>Pseudomonadati</taxon>
        <taxon>Myxococcota</taxon>
        <taxon>Myxococcia</taxon>
        <taxon>Myxococcales</taxon>
        <taxon>Cystobacterineae</taxon>
        <taxon>Archangiaceae</taxon>
        <taxon>Archangium</taxon>
    </lineage>
</organism>
<dbReference type="Proteomes" id="UP000249061">
    <property type="component" value="Unassembled WGS sequence"/>
</dbReference>